<dbReference type="OrthoDB" id="426386at2759"/>
<dbReference type="PANTHER" id="PTHR21377">
    <property type="entry name" value="PROTEIN FAM210B, MITOCHONDRIAL"/>
    <property type="match status" value="1"/>
</dbReference>
<proteinExistence type="predicted"/>
<dbReference type="AlphaFoldDB" id="A0A9P1GYG4"/>
<evidence type="ECO:0000259" key="2">
    <source>
        <dbReference type="Pfam" id="PF06916"/>
    </source>
</evidence>
<dbReference type="GO" id="GO:0005739">
    <property type="term" value="C:mitochondrion"/>
    <property type="evidence" value="ECO:0007669"/>
    <property type="project" value="TreeGrafter"/>
</dbReference>
<evidence type="ECO:0000256" key="1">
    <source>
        <dbReference type="SAM" id="MobiDB-lite"/>
    </source>
</evidence>
<feature type="domain" description="DUF1279" evidence="2">
    <location>
        <begin position="89"/>
        <end position="220"/>
    </location>
</feature>
<keyword evidence="4" id="KW-1185">Reference proteome</keyword>
<feature type="compositionally biased region" description="Basic and acidic residues" evidence="1">
    <location>
        <begin position="60"/>
        <end position="78"/>
    </location>
</feature>
<accession>A0A9P1GYG4</accession>
<evidence type="ECO:0000313" key="3">
    <source>
        <dbReference type="EMBL" id="CAI4212190.1"/>
    </source>
</evidence>
<dbReference type="PANTHER" id="PTHR21377:SF0">
    <property type="entry name" value="PROTEIN FAM210B, MITOCHONDRIAL"/>
    <property type="match status" value="1"/>
</dbReference>
<dbReference type="EMBL" id="CALLCH030000004">
    <property type="protein sequence ID" value="CAI4212190.1"/>
    <property type="molecule type" value="Genomic_DNA"/>
</dbReference>
<comment type="caution">
    <text evidence="3">The sequence shown here is derived from an EMBL/GenBank/DDBJ whole genome shotgun (WGS) entry which is preliminary data.</text>
</comment>
<dbReference type="Proteomes" id="UP000838763">
    <property type="component" value="Unassembled WGS sequence"/>
</dbReference>
<feature type="region of interest" description="Disordered" evidence="1">
    <location>
        <begin position="50"/>
        <end position="82"/>
    </location>
</feature>
<name>A0A9P1GYG4_9PEZI</name>
<dbReference type="InterPro" id="IPR045866">
    <property type="entry name" value="FAM210A/B-like"/>
</dbReference>
<dbReference type="InterPro" id="IPR009688">
    <property type="entry name" value="FAM210A/B-like_dom"/>
</dbReference>
<evidence type="ECO:0000313" key="4">
    <source>
        <dbReference type="Proteomes" id="UP000838763"/>
    </source>
</evidence>
<sequence length="240" mass="26354">MSQRLGPLRLLQAARPASFQQINQSSRMMFTTTQYSSPSQLLRQVNSGFRMASRQTTETSPKDGAKDSAKEGTKEGAKAEAGPQTLGARLKKLTKEYGWVTVAVYFGLSVLDFPFCFLIVKVVGPEKIGEIEHHVIEYTSHVVPEPVKTAFNSSREWAKEAWASFRGQAGDSAGKGDWGVKSAQDAHQVQASLATQLALAYAIHKSFIFLRVPLTAAVTPKVVKILRGWGWQIGKKKSKS</sequence>
<feature type="compositionally biased region" description="Polar residues" evidence="1">
    <location>
        <begin position="50"/>
        <end position="59"/>
    </location>
</feature>
<organism evidence="3 4">
    <name type="scientific">Parascedosporium putredinis</name>
    <dbReference type="NCBI Taxonomy" id="1442378"/>
    <lineage>
        <taxon>Eukaryota</taxon>
        <taxon>Fungi</taxon>
        <taxon>Dikarya</taxon>
        <taxon>Ascomycota</taxon>
        <taxon>Pezizomycotina</taxon>
        <taxon>Sordariomycetes</taxon>
        <taxon>Hypocreomycetidae</taxon>
        <taxon>Microascales</taxon>
        <taxon>Microascaceae</taxon>
        <taxon>Parascedosporium</taxon>
    </lineage>
</organism>
<reference evidence="3" key="1">
    <citation type="submission" date="2022-11" db="EMBL/GenBank/DDBJ databases">
        <authorList>
            <person name="Scott C."/>
            <person name="Bruce N."/>
        </authorList>
    </citation>
    <scope>NUCLEOTIDE SEQUENCE</scope>
</reference>
<protein>
    <recommendedName>
        <fullName evidence="2">DUF1279 domain-containing protein</fullName>
    </recommendedName>
</protein>
<gene>
    <name evidence="3" type="ORF">PPNO1_LOCUS1957</name>
</gene>
<dbReference type="Pfam" id="PF06916">
    <property type="entry name" value="FAM210A-B_dom"/>
    <property type="match status" value="1"/>
</dbReference>